<name>A0ACB8D2R7_DERSI</name>
<dbReference type="EMBL" id="CM023472">
    <property type="protein sequence ID" value="KAH7958633.1"/>
    <property type="molecule type" value="Genomic_DNA"/>
</dbReference>
<proteinExistence type="predicted"/>
<gene>
    <name evidence="1" type="ORF">HPB49_003594</name>
</gene>
<accession>A0ACB8D2R7</accession>
<comment type="caution">
    <text evidence="1">The sequence shown here is derived from an EMBL/GenBank/DDBJ whole genome shotgun (WGS) entry which is preliminary data.</text>
</comment>
<sequence>MPLGYCGPSPQIPVSLVSSSSASPGLHLDPTFVAVGSFFANSMRFEDSPSLRHADRPRQASTPVTGYDPASHRVVTTDVTPTDQAVPTEHEYLEDMIQLWQSKQRKCPPKTPKLKGTPAASQQAAAGMSTNLLPGAPRKPSWRPRYTPRIGRDDLIVVLKPRALFDLKAALPSEHAVDAVRAFVGNCSAADLHVWPVWEQNVLQLPFRGHAKASGDICRGVDNIDPAASSSSIKPNLEWPKGNNLAARKLGDSNMAVVAYGRLYKKTVPVCSCCGTIGHRATACPSPKSGFCSPRRLPGAYIQRLSALLDMTANPDSFCAPGRTKPGHGAAPASTPVSSHPASPPPRTTHQGRAPLLQPKSGSRSKAPLPATPEHFPPVAAPPQVSSWTGIGSQPLPSIPSAAPTPLELTLQRQNSELQRHVTALAKQLESLRSQLLPPNTIAVSPHPNPRSSSPPGLPKQEHPANSGSRRRGLAGSLLDPPPNSGPLDDLPAIDTTLPIQDRLTGLEQRSLTMERALRTLPDLLSQRMGETIVPKIMAEVLKAVQIWACSQFRFKKSRSCSASPNATPRRCKLAGTANPTPTPFNPVLVPPSPAPPVLDPVLAPAQAMKDDP</sequence>
<dbReference type="Proteomes" id="UP000821865">
    <property type="component" value="Chromosome 3"/>
</dbReference>
<organism evidence="1 2">
    <name type="scientific">Dermacentor silvarum</name>
    <name type="common">Tick</name>
    <dbReference type="NCBI Taxonomy" id="543639"/>
    <lineage>
        <taxon>Eukaryota</taxon>
        <taxon>Metazoa</taxon>
        <taxon>Ecdysozoa</taxon>
        <taxon>Arthropoda</taxon>
        <taxon>Chelicerata</taxon>
        <taxon>Arachnida</taxon>
        <taxon>Acari</taxon>
        <taxon>Parasitiformes</taxon>
        <taxon>Ixodida</taxon>
        <taxon>Ixodoidea</taxon>
        <taxon>Ixodidae</taxon>
        <taxon>Rhipicephalinae</taxon>
        <taxon>Dermacentor</taxon>
    </lineage>
</organism>
<evidence type="ECO:0000313" key="1">
    <source>
        <dbReference type="EMBL" id="KAH7958633.1"/>
    </source>
</evidence>
<protein>
    <submittedName>
        <fullName evidence="1">Uncharacterized protein</fullName>
    </submittedName>
</protein>
<keyword evidence="2" id="KW-1185">Reference proteome</keyword>
<evidence type="ECO:0000313" key="2">
    <source>
        <dbReference type="Proteomes" id="UP000821865"/>
    </source>
</evidence>
<reference evidence="1" key="1">
    <citation type="submission" date="2020-05" db="EMBL/GenBank/DDBJ databases">
        <title>Large-scale comparative analyses of tick genomes elucidate their genetic diversity and vector capacities.</title>
        <authorList>
            <person name="Jia N."/>
            <person name="Wang J."/>
            <person name="Shi W."/>
            <person name="Du L."/>
            <person name="Sun Y."/>
            <person name="Zhan W."/>
            <person name="Jiang J."/>
            <person name="Wang Q."/>
            <person name="Zhang B."/>
            <person name="Ji P."/>
            <person name="Sakyi L.B."/>
            <person name="Cui X."/>
            <person name="Yuan T."/>
            <person name="Jiang B."/>
            <person name="Yang W."/>
            <person name="Lam T.T.-Y."/>
            <person name="Chang Q."/>
            <person name="Ding S."/>
            <person name="Wang X."/>
            <person name="Zhu J."/>
            <person name="Ruan X."/>
            <person name="Zhao L."/>
            <person name="Wei J."/>
            <person name="Que T."/>
            <person name="Du C."/>
            <person name="Cheng J."/>
            <person name="Dai P."/>
            <person name="Han X."/>
            <person name="Huang E."/>
            <person name="Gao Y."/>
            <person name="Liu J."/>
            <person name="Shao H."/>
            <person name="Ye R."/>
            <person name="Li L."/>
            <person name="Wei W."/>
            <person name="Wang X."/>
            <person name="Wang C."/>
            <person name="Yang T."/>
            <person name="Huo Q."/>
            <person name="Li W."/>
            <person name="Guo W."/>
            <person name="Chen H."/>
            <person name="Zhou L."/>
            <person name="Ni X."/>
            <person name="Tian J."/>
            <person name="Zhou Y."/>
            <person name="Sheng Y."/>
            <person name="Liu T."/>
            <person name="Pan Y."/>
            <person name="Xia L."/>
            <person name="Li J."/>
            <person name="Zhao F."/>
            <person name="Cao W."/>
        </authorList>
    </citation>
    <scope>NUCLEOTIDE SEQUENCE</scope>
    <source>
        <strain evidence="1">Dsil-2018</strain>
    </source>
</reference>